<dbReference type="Pfam" id="PF13515">
    <property type="entry name" value="FUSC_2"/>
    <property type="match status" value="1"/>
</dbReference>
<feature type="transmembrane region" description="Helical" evidence="6">
    <location>
        <begin position="140"/>
        <end position="161"/>
    </location>
</feature>
<evidence type="ECO:0000256" key="6">
    <source>
        <dbReference type="SAM" id="Phobius"/>
    </source>
</evidence>
<gene>
    <name evidence="8" type="ORF">AQI88_17360</name>
</gene>
<sequence>MRTARMTAPAIPFGRAECADAARATVAAGLTWQACVTLLHAPHPYAGAVAALLIVEATVVRTVAAATRYAAGCLLGVAVAVPAALYVEPGMAGLALVVFASVLLARHEFLGHHGLHLPTTALITFALVRGRHPAELVSHLAEIMVGLAFGLACSALLFPAVRVRSAERALERLRTLLAHHLDGLADSVTGRGRPREVLGPAWHHELDTAVAQARTAVEEAHESVRWNVRPTARRRRWHLDRRVLRVLADVEEQVCATGRLLDEQPLVGRAGTRAGGTPRAGGFAQPYARLLRTTALCVYDCRGGRPHPALPAARHALARLGIPGCGPPVAHDEDRHLLHHLDAALTSLTTSIPTPPRTPARRHRALSPLQPSQRR</sequence>
<dbReference type="AlphaFoldDB" id="A0A117PWB4"/>
<dbReference type="InterPro" id="IPR049453">
    <property type="entry name" value="Memb_transporter_dom"/>
</dbReference>
<comment type="subcellular location">
    <subcellularLocation>
        <location evidence="1">Membrane</location>
        <topology evidence="1">Multi-pass membrane protein</topology>
    </subcellularLocation>
</comment>
<evidence type="ECO:0000256" key="4">
    <source>
        <dbReference type="ARBA" id="ARBA00023136"/>
    </source>
</evidence>
<evidence type="ECO:0000313" key="8">
    <source>
        <dbReference type="EMBL" id="KUM95393.1"/>
    </source>
</evidence>
<feature type="domain" description="Integral membrane bound transporter" evidence="7">
    <location>
        <begin position="34"/>
        <end position="152"/>
    </location>
</feature>
<dbReference type="RefSeq" id="WP_066999516.1">
    <property type="nucleotide sequence ID" value="NZ_BNDU01000002.1"/>
</dbReference>
<keyword evidence="3 6" id="KW-1133">Transmembrane helix</keyword>
<feature type="transmembrane region" description="Helical" evidence="6">
    <location>
        <begin position="71"/>
        <end position="104"/>
    </location>
</feature>
<dbReference type="GO" id="GO:0016020">
    <property type="term" value="C:membrane"/>
    <property type="evidence" value="ECO:0007669"/>
    <property type="project" value="UniProtKB-SubCell"/>
</dbReference>
<evidence type="ECO:0000313" key="9">
    <source>
        <dbReference type="Proteomes" id="UP000054241"/>
    </source>
</evidence>
<dbReference type="OrthoDB" id="4140120at2"/>
<accession>A0A117PWB4</accession>
<proteinExistence type="predicted"/>
<evidence type="ECO:0000256" key="3">
    <source>
        <dbReference type="ARBA" id="ARBA00022989"/>
    </source>
</evidence>
<keyword evidence="9" id="KW-1185">Reference proteome</keyword>
<dbReference type="PROSITE" id="PS51257">
    <property type="entry name" value="PROKAR_LIPOPROTEIN"/>
    <property type="match status" value="1"/>
</dbReference>
<evidence type="ECO:0000256" key="1">
    <source>
        <dbReference type="ARBA" id="ARBA00004141"/>
    </source>
</evidence>
<evidence type="ECO:0000259" key="7">
    <source>
        <dbReference type="Pfam" id="PF13515"/>
    </source>
</evidence>
<feature type="region of interest" description="Disordered" evidence="5">
    <location>
        <begin position="349"/>
        <end position="375"/>
    </location>
</feature>
<dbReference type="EMBL" id="LMWL01000030">
    <property type="protein sequence ID" value="KUM95393.1"/>
    <property type="molecule type" value="Genomic_DNA"/>
</dbReference>
<reference evidence="8 9" key="1">
    <citation type="submission" date="2015-10" db="EMBL/GenBank/DDBJ databases">
        <title>Draft genome sequence of Streptomyces cellostaticus DSM 40189, type strain for the species Streptomyces cellostaticus.</title>
        <authorList>
            <person name="Ruckert C."/>
            <person name="Winkler A."/>
            <person name="Kalinowski J."/>
            <person name="Kampfer P."/>
            <person name="Glaeser S."/>
        </authorList>
    </citation>
    <scope>NUCLEOTIDE SEQUENCE [LARGE SCALE GENOMIC DNA]</scope>
    <source>
        <strain evidence="8 9">DSM 40189</strain>
    </source>
</reference>
<protein>
    <recommendedName>
        <fullName evidence="7">Integral membrane bound transporter domain-containing protein</fullName>
    </recommendedName>
</protein>
<dbReference type="Proteomes" id="UP000054241">
    <property type="component" value="Unassembled WGS sequence"/>
</dbReference>
<feature type="transmembrane region" description="Helical" evidence="6">
    <location>
        <begin position="110"/>
        <end position="128"/>
    </location>
</feature>
<keyword evidence="4 6" id="KW-0472">Membrane</keyword>
<organism evidence="8 9">
    <name type="scientific">Streptomyces cellostaticus</name>
    <dbReference type="NCBI Taxonomy" id="67285"/>
    <lineage>
        <taxon>Bacteria</taxon>
        <taxon>Bacillati</taxon>
        <taxon>Actinomycetota</taxon>
        <taxon>Actinomycetes</taxon>
        <taxon>Kitasatosporales</taxon>
        <taxon>Streptomycetaceae</taxon>
        <taxon>Streptomyces</taxon>
    </lineage>
</organism>
<dbReference type="STRING" id="67285.AQI88_17360"/>
<feature type="transmembrane region" description="Helical" evidence="6">
    <location>
        <begin position="45"/>
        <end position="64"/>
    </location>
</feature>
<keyword evidence="2 6" id="KW-0812">Transmembrane</keyword>
<evidence type="ECO:0000256" key="2">
    <source>
        <dbReference type="ARBA" id="ARBA00022692"/>
    </source>
</evidence>
<comment type="caution">
    <text evidence="8">The sequence shown here is derived from an EMBL/GenBank/DDBJ whole genome shotgun (WGS) entry which is preliminary data.</text>
</comment>
<evidence type="ECO:0000256" key="5">
    <source>
        <dbReference type="SAM" id="MobiDB-lite"/>
    </source>
</evidence>
<name>A0A117PWB4_9ACTN</name>